<dbReference type="Proteomes" id="UP000070544">
    <property type="component" value="Unassembled WGS sequence"/>
</dbReference>
<reference evidence="4 5" key="1">
    <citation type="journal article" date="2015" name="Genome Biol. Evol.">
        <title>Phylogenomic analyses indicate that early fungi evolved digesting cell walls of algal ancestors of land plants.</title>
        <authorList>
            <person name="Chang Y."/>
            <person name="Wang S."/>
            <person name="Sekimoto S."/>
            <person name="Aerts A.L."/>
            <person name="Choi C."/>
            <person name="Clum A."/>
            <person name="LaButti K.M."/>
            <person name="Lindquist E.A."/>
            <person name="Yee Ngan C."/>
            <person name="Ohm R.A."/>
            <person name="Salamov A.A."/>
            <person name="Grigoriev I.V."/>
            <person name="Spatafora J.W."/>
            <person name="Berbee M.L."/>
        </authorList>
    </citation>
    <scope>NUCLEOTIDE SEQUENCE [LARGE SCALE GENOMIC DNA]</scope>
    <source>
        <strain evidence="4 5">JEL478</strain>
    </source>
</reference>
<dbReference type="PANTHER" id="PTHR46194:SF1">
    <property type="entry name" value="PEPTIDYL-TRNA HYDROLASE PTRHD1-RELATED"/>
    <property type="match status" value="1"/>
</dbReference>
<proteinExistence type="predicted"/>
<accession>A0A139ALS9</accession>
<dbReference type="Pfam" id="PF01981">
    <property type="entry name" value="PTH2"/>
    <property type="match status" value="1"/>
</dbReference>
<evidence type="ECO:0000313" key="4">
    <source>
        <dbReference type="EMBL" id="KXS17720.1"/>
    </source>
</evidence>
<dbReference type="Gene3D" id="3.40.1490.10">
    <property type="entry name" value="Bit1"/>
    <property type="match status" value="1"/>
</dbReference>
<keyword evidence="5" id="KW-1185">Reference proteome</keyword>
<gene>
    <name evidence="4" type="ORF">M427DRAFT_54319</name>
</gene>
<dbReference type="InterPro" id="IPR042237">
    <property type="entry name" value="PTRHD1"/>
</dbReference>
<dbReference type="EC" id="3.1.1.29" evidence="1"/>
<evidence type="ECO:0000256" key="2">
    <source>
        <dbReference type="ARBA" id="ARBA00022801"/>
    </source>
</evidence>
<dbReference type="OMA" id="AIIAQCC"/>
<dbReference type="SUPFAM" id="SSF102462">
    <property type="entry name" value="Peptidyl-tRNA hydrolase II"/>
    <property type="match status" value="1"/>
</dbReference>
<dbReference type="EMBL" id="KQ965745">
    <property type="protein sequence ID" value="KXS17720.1"/>
    <property type="molecule type" value="Genomic_DNA"/>
</dbReference>
<dbReference type="OrthoDB" id="201213at2759"/>
<evidence type="ECO:0000313" key="5">
    <source>
        <dbReference type="Proteomes" id="UP000070544"/>
    </source>
</evidence>
<evidence type="ECO:0000256" key="3">
    <source>
        <dbReference type="ARBA" id="ARBA00048707"/>
    </source>
</evidence>
<evidence type="ECO:0000256" key="1">
    <source>
        <dbReference type="ARBA" id="ARBA00013260"/>
    </source>
</evidence>
<keyword evidence="2 4" id="KW-0378">Hydrolase</keyword>
<protein>
    <recommendedName>
        <fullName evidence="1">peptidyl-tRNA hydrolase</fullName>
        <ecNumber evidence="1">3.1.1.29</ecNumber>
    </recommendedName>
</protein>
<sequence>MWIVLRKDLVKSKGWNTGSVIAQACHASTTALWLNREDPVVQEYMRDAESGSTHKVVLEVKDATHLSKLASNLDTLGIRYHTWTEQPENIPTCIATLPHRKSQVGDVFRKGGSLYR</sequence>
<dbReference type="AlphaFoldDB" id="A0A139ALS9"/>
<name>A0A139ALS9_GONPJ</name>
<organism evidence="4 5">
    <name type="scientific">Gonapodya prolifera (strain JEL478)</name>
    <name type="common">Monoblepharis prolifera</name>
    <dbReference type="NCBI Taxonomy" id="1344416"/>
    <lineage>
        <taxon>Eukaryota</taxon>
        <taxon>Fungi</taxon>
        <taxon>Fungi incertae sedis</taxon>
        <taxon>Chytridiomycota</taxon>
        <taxon>Chytridiomycota incertae sedis</taxon>
        <taxon>Monoblepharidomycetes</taxon>
        <taxon>Monoblepharidales</taxon>
        <taxon>Gonapodyaceae</taxon>
        <taxon>Gonapodya</taxon>
    </lineage>
</organism>
<dbReference type="PANTHER" id="PTHR46194">
    <property type="entry name" value="PEPTIDYL-TRNA HYDROLASE PTRHD1-RELATED"/>
    <property type="match status" value="1"/>
</dbReference>
<dbReference type="InterPro" id="IPR002833">
    <property type="entry name" value="PTH2"/>
</dbReference>
<dbReference type="GO" id="GO:0004045">
    <property type="term" value="F:peptidyl-tRNA hydrolase activity"/>
    <property type="evidence" value="ECO:0007669"/>
    <property type="project" value="UniProtKB-EC"/>
</dbReference>
<comment type="catalytic activity">
    <reaction evidence="3">
        <text>an N-acyl-L-alpha-aminoacyl-tRNA + H2O = an N-acyl-L-amino acid + a tRNA + H(+)</text>
        <dbReference type="Rhea" id="RHEA:54448"/>
        <dbReference type="Rhea" id="RHEA-COMP:10123"/>
        <dbReference type="Rhea" id="RHEA-COMP:13883"/>
        <dbReference type="ChEBI" id="CHEBI:15377"/>
        <dbReference type="ChEBI" id="CHEBI:15378"/>
        <dbReference type="ChEBI" id="CHEBI:59874"/>
        <dbReference type="ChEBI" id="CHEBI:78442"/>
        <dbReference type="ChEBI" id="CHEBI:138191"/>
        <dbReference type="EC" id="3.1.1.29"/>
    </reaction>
</comment>
<dbReference type="PROSITE" id="PS51257">
    <property type="entry name" value="PROKAR_LIPOPROTEIN"/>
    <property type="match status" value="1"/>
</dbReference>
<dbReference type="InterPro" id="IPR023476">
    <property type="entry name" value="Pep_tRNA_hydro_II_dom_sf"/>
</dbReference>